<sequence length="28" mass="2868">MSDCPTGARTTAPQIRAPRWSSGGYGSG</sequence>
<accession>A0A0A9CID2</accession>
<evidence type="ECO:0000256" key="1">
    <source>
        <dbReference type="SAM" id="MobiDB-lite"/>
    </source>
</evidence>
<organism evidence="2">
    <name type="scientific">Arundo donax</name>
    <name type="common">Giant reed</name>
    <name type="synonym">Donax arundinaceus</name>
    <dbReference type="NCBI Taxonomy" id="35708"/>
    <lineage>
        <taxon>Eukaryota</taxon>
        <taxon>Viridiplantae</taxon>
        <taxon>Streptophyta</taxon>
        <taxon>Embryophyta</taxon>
        <taxon>Tracheophyta</taxon>
        <taxon>Spermatophyta</taxon>
        <taxon>Magnoliopsida</taxon>
        <taxon>Liliopsida</taxon>
        <taxon>Poales</taxon>
        <taxon>Poaceae</taxon>
        <taxon>PACMAD clade</taxon>
        <taxon>Arundinoideae</taxon>
        <taxon>Arundineae</taxon>
        <taxon>Arundo</taxon>
    </lineage>
</organism>
<reference evidence="2" key="1">
    <citation type="submission" date="2014-09" db="EMBL/GenBank/DDBJ databases">
        <authorList>
            <person name="Magalhaes I.L.F."/>
            <person name="Oliveira U."/>
            <person name="Santos F.R."/>
            <person name="Vidigal T.H.D.A."/>
            <person name="Brescovit A.D."/>
            <person name="Santos A.J."/>
        </authorList>
    </citation>
    <scope>NUCLEOTIDE SEQUENCE</scope>
    <source>
        <tissue evidence="2">Shoot tissue taken approximately 20 cm above the soil surface</tissue>
    </source>
</reference>
<dbReference type="AlphaFoldDB" id="A0A0A9CID2"/>
<reference evidence="2" key="2">
    <citation type="journal article" date="2015" name="Data Brief">
        <title>Shoot transcriptome of the giant reed, Arundo donax.</title>
        <authorList>
            <person name="Barrero R.A."/>
            <person name="Guerrero F.D."/>
            <person name="Moolhuijzen P."/>
            <person name="Goolsby J.A."/>
            <person name="Tidwell J."/>
            <person name="Bellgard S.E."/>
            <person name="Bellgard M.I."/>
        </authorList>
    </citation>
    <scope>NUCLEOTIDE SEQUENCE</scope>
    <source>
        <tissue evidence="2">Shoot tissue taken approximately 20 cm above the soil surface</tissue>
    </source>
</reference>
<evidence type="ECO:0000313" key="2">
    <source>
        <dbReference type="EMBL" id="JAD74208.1"/>
    </source>
</evidence>
<name>A0A0A9CID2_ARUDO</name>
<proteinExistence type="predicted"/>
<dbReference type="EMBL" id="GBRH01223687">
    <property type="protein sequence ID" value="JAD74208.1"/>
    <property type="molecule type" value="Transcribed_RNA"/>
</dbReference>
<protein>
    <submittedName>
        <fullName evidence="2">Uncharacterized protein</fullName>
    </submittedName>
</protein>
<feature type="region of interest" description="Disordered" evidence="1">
    <location>
        <begin position="1"/>
        <end position="28"/>
    </location>
</feature>